<keyword evidence="2 4" id="KW-0808">Transferase</keyword>
<proteinExistence type="inferred from homology"/>
<feature type="binding site" evidence="4">
    <location>
        <position position="208"/>
    </location>
    <ligand>
        <name>NAD(+)</name>
        <dbReference type="ChEBI" id="CHEBI:57540"/>
    </ligand>
</feature>
<dbReference type="GO" id="GO:0005737">
    <property type="term" value="C:cytoplasm"/>
    <property type="evidence" value="ECO:0007669"/>
    <property type="project" value="UniProtKB-SubCell"/>
</dbReference>
<protein>
    <recommendedName>
        <fullName evidence="4">NAD-dependent protein deacetylase</fullName>
        <ecNumber evidence="4">2.3.1.286</ecNumber>
    </recommendedName>
    <alternativeName>
        <fullName evidence="4">Regulatory protein SIR2 homolog</fullName>
    </alternativeName>
</protein>
<keyword evidence="8" id="KW-1185">Reference proteome</keyword>
<dbReference type="Proteomes" id="UP000315389">
    <property type="component" value="Unassembled WGS sequence"/>
</dbReference>
<dbReference type="RefSeq" id="WP_142121053.1">
    <property type="nucleotide sequence ID" value="NZ_BAAASV010000002.1"/>
</dbReference>
<keyword evidence="4 5" id="KW-0479">Metal-binding</keyword>
<dbReference type="InterPro" id="IPR050134">
    <property type="entry name" value="NAD-dep_sirtuin_deacylases"/>
</dbReference>
<evidence type="ECO:0000256" key="1">
    <source>
        <dbReference type="ARBA" id="ARBA00022490"/>
    </source>
</evidence>
<comment type="caution">
    <text evidence="7">The sequence shown here is derived from an EMBL/GenBank/DDBJ whole genome shotgun (WGS) entry which is preliminary data.</text>
</comment>
<dbReference type="Gene3D" id="3.40.50.1220">
    <property type="entry name" value="TPP-binding domain"/>
    <property type="match status" value="1"/>
</dbReference>
<dbReference type="GO" id="GO:0070403">
    <property type="term" value="F:NAD+ binding"/>
    <property type="evidence" value="ECO:0007669"/>
    <property type="project" value="UniProtKB-UniRule"/>
</dbReference>
<evidence type="ECO:0000256" key="2">
    <source>
        <dbReference type="ARBA" id="ARBA00022679"/>
    </source>
</evidence>
<feature type="binding site" evidence="4">
    <location>
        <position position="29"/>
    </location>
    <ligand>
        <name>NAD(+)</name>
        <dbReference type="ChEBI" id="CHEBI:57540"/>
    </ligand>
</feature>
<dbReference type="AlphaFoldDB" id="A0A542ZP06"/>
<dbReference type="InterPro" id="IPR029035">
    <property type="entry name" value="DHS-like_NAD/FAD-binding_dom"/>
</dbReference>
<dbReference type="PROSITE" id="PS50305">
    <property type="entry name" value="SIRTUIN"/>
    <property type="match status" value="1"/>
</dbReference>
<keyword evidence="3 4" id="KW-0520">NAD</keyword>
<comment type="caution">
    <text evidence="4">Lacks conserved residue(s) required for the propagation of feature annotation.</text>
</comment>
<feature type="binding site" evidence="4">
    <location>
        <position position="112"/>
    </location>
    <ligand>
        <name>NAD(+)</name>
        <dbReference type="ChEBI" id="CHEBI:57540"/>
    </ligand>
</feature>
<evidence type="ECO:0000313" key="7">
    <source>
        <dbReference type="EMBL" id="TQL62085.1"/>
    </source>
</evidence>
<dbReference type="PANTHER" id="PTHR11085">
    <property type="entry name" value="NAD-DEPENDENT PROTEIN DEACYLASE SIRTUIN-5, MITOCHONDRIAL-RELATED"/>
    <property type="match status" value="1"/>
</dbReference>
<comment type="subcellular location">
    <subcellularLocation>
        <location evidence="4">Cytoplasm</location>
    </subcellularLocation>
</comment>
<feature type="binding site" evidence="4 5">
    <location>
        <position position="139"/>
    </location>
    <ligand>
        <name>Zn(2+)</name>
        <dbReference type="ChEBI" id="CHEBI:29105"/>
    </ligand>
</feature>
<feature type="binding site" evidence="4">
    <location>
        <position position="40"/>
    </location>
    <ligand>
        <name>nicotinamide</name>
        <dbReference type="ChEBI" id="CHEBI:17154"/>
    </ligand>
</feature>
<feature type="domain" description="Deacetylase sirtuin-type" evidence="6">
    <location>
        <begin position="1"/>
        <end position="257"/>
    </location>
</feature>
<accession>A0A542ZP06</accession>
<dbReference type="GO" id="GO:0017136">
    <property type="term" value="F:histone deacetylase activity, NAD-dependent"/>
    <property type="evidence" value="ECO:0007669"/>
    <property type="project" value="TreeGrafter"/>
</dbReference>
<feature type="binding site" evidence="4">
    <location>
        <position position="230"/>
    </location>
    <ligand>
        <name>NAD(+)</name>
        <dbReference type="ChEBI" id="CHEBI:57540"/>
    </ligand>
</feature>
<feature type="binding site" evidence="4">
    <location>
        <position position="40"/>
    </location>
    <ligand>
        <name>NAD(+)</name>
        <dbReference type="ChEBI" id="CHEBI:57540"/>
    </ligand>
</feature>
<feature type="binding site" evidence="4">
    <location>
        <position position="128"/>
    </location>
    <ligand>
        <name>NAD(+)</name>
        <dbReference type="ChEBI" id="CHEBI:57540"/>
    </ligand>
</feature>
<evidence type="ECO:0000313" key="8">
    <source>
        <dbReference type="Proteomes" id="UP000315389"/>
    </source>
</evidence>
<feature type="binding site" evidence="4">
    <location>
        <position position="248"/>
    </location>
    <ligand>
        <name>NAD(+)</name>
        <dbReference type="ChEBI" id="CHEBI:57540"/>
    </ligand>
</feature>
<reference evidence="7 8" key="1">
    <citation type="submission" date="2019-06" db="EMBL/GenBank/DDBJ databases">
        <title>Sequencing the genomes of 1000 actinobacteria strains.</title>
        <authorList>
            <person name="Klenk H.-P."/>
        </authorList>
    </citation>
    <scope>NUCLEOTIDE SEQUENCE [LARGE SCALE GENOMIC DNA]</scope>
    <source>
        <strain evidence="7 8">DSM 4813</strain>
    </source>
</reference>
<dbReference type="InterPro" id="IPR026590">
    <property type="entry name" value="Ssirtuin_cat_dom"/>
</dbReference>
<comment type="function">
    <text evidence="4">NAD-dependent protein deacetylase which modulates the activities of several enzymes which are inactive in their acetylated form.</text>
</comment>
<sequence length="257" mass="27208">MSEESSHDDARALRRIIERSRSIVFFGGAGVSTESGIPDFRSAAGLYKAQSEYGHRPETILSAEFFATEPETFFDYYFGNLVHPDAQPGPAHRALAALENRGQLASVVTQNIDGLHGLAGSRNVLELHGSGQRNHCLQCGRRFGLEAVMALAGVSPGRLAGANVPRCECGGIVRPDVVLYGEPLPGGVTEGAIREIAAADTLVIGGTSLAVYPAAGLIRYFQGDSLVLINLTPTTADASADLVIHQPIGETLAPFMH</sequence>
<dbReference type="InterPro" id="IPR026591">
    <property type="entry name" value="Sirtuin_cat_small_dom_sf"/>
</dbReference>
<feature type="binding site" evidence="4 5">
    <location>
        <position position="136"/>
    </location>
    <ligand>
        <name>Zn(2+)</name>
        <dbReference type="ChEBI" id="CHEBI:29105"/>
    </ligand>
</feature>
<gene>
    <name evidence="4" type="primary">cobB</name>
    <name evidence="7" type="ORF">FB461_1720</name>
</gene>
<comment type="similarity">
    <text evidence="4">Belongs to the sirtuin family. Class U subfamily.</text>
</comment>
<dbReference type="Pfam" id="PF02146">
    <property type="entry name" value="SIR2"/>
    <property type="match status" value="1"/>
</dbReference>
<keyword evidence="1 4" id="KW-0963">Cytoplasm</keyword>
<organism evidence="7 8">
    <name type="scientific">Rarobacter faecitabidus</name>
    <dbReference type="NCBI Taxonomy" id="13243"/>
    <lineage>
        <taxon>Bacteria</taxon>
        <taxon>Bacillati</taxon>
        <taxon>Actinomycetota</taxon>
        <taxon>Actinomycetes</taxon>
        <taxon>Micrococcales</taxon>
        <taxon>Rarobacteraceae</taxon>
        <taxon>Rarobacter</taxon>
    </lineage>
</organism>
<dbReference type="OrthoDB" id="9800582at2"/>
<dbReference type="NCBIfam" id="NF001752">
    <property type="entry name" value="PRK00481.1-1"/>
    <property type="match status" value="1"/>
</dbReference>
<comment type="cofactor">
    <cofactor evidence="4">
        <name>Zn(2+)</name>
        <dbReference type="ChEBI" id="CHEBI:29105"/>
    </cofactor>
    <text evidence="4">Binds 1 zinc ion per subunit.</text>
</comment>
<comment type="catalytic activity">
    <reaction evidence="4">
        <text>N(6)-acetyl-L-lysyl-[protein] + NAD(+) + H2O = 2''-O-acetyl-ADP-D-ribose + nicotinamide + L-lysyl-[protein]</text>
        <dbReference type="Rhea" id="RHEA:43636"/>
        <dbReference type="Rhea" id="RHEA-COMP:9752"/>
        <dbReference type="Rhea" id="RHEA-COMP:10731"/>
        <dbReference type="ChEBI" id="CHEBI:15377"/>
        <dbReference type="ChEBI" id="CHEBI:17154"/>
        <dbReference type="ChEBI" id="CHEBI:29969"/>
        <dbReference type="ChEBI" id="CHEBI:57540"/>
        <dbReference type="ChEBI" id="CHEBI:61930"/>
        <dbReference type="ChEBI" id="CHEBI:83767"/>
        <dbReference type="EC" id="2.3.1.286"/>
    </reaction>
</comment>
<feature type="binding site" evidence="4">
    <location>
        <position position="113"/>
    </location>
    <ligand>
        <name>nicotinamide</name>
        <dbReference type="ChEBI" id="CHEBI:17154"/>
    </ligand>
</feature>
<feature type="active site" description="Proton acceptor" evidence="4 5">
    <location>
        <position position="128"/>
    </location>
</feature>
<dbReference type="EMBL" id="VFOS01000002">
    <property type="protein sequence ID" value="TQL62085.1"/>
    <property type="molecule type" value="Genomic_DNA"/>
</dbReference>
<dbReference type="GO" id="GO:0008270">
    <property type="term" value="F:zinc ion binding"/>
    <property type="evidence" value="ECO:0007669"/>
    <property type="project" value="UniProtKB-UniRule"/>
</dbReference>
<feature type="binding site" evidence="4">
    <location>
        <position position="113"/>
    </location>
    <ligand>
        <name>NAD(+)</name>
        <dbReference type="ChEBI" id="CHEBI:57540"/>
    </ligand>
</feature>
<feature type="binding site" evidence="4">
    <location>
        <position position="112"/>
    </location>
    <ligand>
        <name>nicotinamide</name>
        <dbReference type="ChEBI" id="CHEBI:17154"/>
    </ligand>
</feature>
<dbReference type="InterPro" id="IPR028628">
    <property type="entry name" value="Sirtuin_class_U"/>
</dbReference>
<feature type="binding site" evidence="4 5">
    <location>
        <position position="167"/>
    </location>
    <ligand>
        <name>Zn(2+)</name>
        <dbReference type="ChEBI" id="CHEBI:29105"/>
    </ligand>
</feature>
<dbReference type="CDD" id="cd01407">
    <property type="entry name" value="SIR2-fam"/>
    <property type="match status" value="1"/>
</dbReference>
<feature type="binding site" evidence="4">
    <location>
        <position position="33"/>
    </location>
    <ligand>
        <name>NAD(+)</name>
        <dbReference type="ChEBI" id="CHEBI:57540"/>
    </ligand>
</feature>
<dbReference type="InterPro" id="IPR003000">
    <property type="entry name" value="Sirtuin"/>
</dbReference>
<evidence type="ECO:0000256" key="5">
    <source>
        <dbReference type="PROSITE-ProRule" id="PRU00236"/>
    </source>
</evidence>
<dbReference type="EC" id="2.3.1.286" evidence="4"/>
<dbReference type="PANTHER" id="PTHR11085:SF4">
    <property type="entry name" value="NAD-DEPENDENT PROTEIN DEACYLASE"/>
    <property type="match status" value="1"/>
</dbReference>
<keyword evidence="4 5" id="KW-0862">Zinc</keyword>
<dbReference type="SUPFAM" id="SSF52467">
    <property type="entry name" value="DHS-like NAD/FAD-binding domain"/>
    <property type="match status" value="1"/>
</dbReference>
<evidence type="ECO:0000256" key="4">
    <source>
        <dbReference type="HAMAP-Rule" id="MF_01968"/>
    </source>
</evidence>
<feature type="binding site" evidence="4">
    <location>
        <position position="231"/>
    </location>
    <ligand>
        <name>NAD(+)</name>
        <dbReference type="ChEBI" id="CHEBI:57540"/>
    </ligand>
</feature>
<feature type="binding site" evidence="4">
    <location>
        <position position="110"/>
    </location>
    <ligand>
        <name>NAD(+)</name>
        <dbReference type="ChEBI" id="CHEBI:57540"/>
    </ligand>
</feature>
<feature type="binding site" evidence="4">
    <location>
        <position position="41"/>
    </location>
    <ligand>
        <name>NAD(+)</name>
        <dbReference type="ChEBI" id="CHEBI:57540"/>
    </ligand>
</feature>
<evidence type="ECO:0000256" key="3">
    <source>
        <dbReference type="ARBA" id="ARBA00023027"/>
    </source>
</evidence>
<name>A0A542ZP06_RARFA</name>
<feature type="binding site" evidence="4 5">
    <location>
        <position position="169"/>
    </location>
    <ligand>
        <name>Zn(2+)</name>
        <dbReference type="ChEBI" id="CHEBI:29105"/>
    </ligand>
</feature>
<feature type="binding site" evidence="4">
    <location>
        <position position="207"/>
    </location>
    <ligand>
        <name>NAD(+)</name>
        <dbReference type="ChEBI" id="CHEBI:57540"/>
    </ligand>
</feature>
<dbReference type="Gene3D" id="3.30.1600.10">
    <property type="entry name" value="SIR2/SIRT2 'Small Domain"/>
    <property type="match status" value="1"/>
</dbReference>
<evidence type="ECO:0000259" key="6">
    <source>
        <dbReference type="PROSITE" id="PS50305"/>
    </source>
</evidence>
<dbReference type="HAMAP" id="MF_01968">
    <property type="entry name" value="Sirtuin_ClassU"/>
    <property type="match status" value="1"/>
</dbReference>